<organism evidence="3 4">
    <name type="scientific">Rhodocyclus tenuis</name>
    <name type="common">Rhodospirillum tenue</name>
    <dbReference type="NCBI Taxonomy" id="1066"/>
    <lineage>
        <taxon>Bacteria</taxon>
        <taxon>Pseudomonadati</taxon>
        <taxon>Pseudomonadota</taxon>
        <taxon>Betaproteobacteria</taxon>
        <taxon>Rhodocyclales</taxon>
        <taxon>Rhodocyclaceae</taxon>
        <taxon>Rhodocyclus</taxon>
    </lineage>
</organism>
<feature type="domain" description="EAL" evidence="2">
    <location>
        <begin position="414"/>
        <end position="654"/>
    </location>
</feature>
<dbReference type="EMBL" id="JACIGE010000018">
    <property type="protein sequence ID" value="MBB4249102.1"/>
    <property type="molecule type" value="Genomic_DNA"/>
</dbReference>
<dbReference type="OrthoDB" id="5894408at2"/>
<dbReference type="Pfam" id="PF00563">
    <property type="entry name" value="EAL"/>
    <property type="match status" value="1"/>
</dbReference>
<protein>
    <submittedName>
        <fullName evidence="3">EAL domain-containing protein (Putative c-di-GMP-specific phosphodiesterase class I)/GGDEF domain-containing protein</fullName>
    </submittedName>
</protein>
<dbReference type="Gene3D" id="3.20.20.450">
    <property type="entry name" value="EAL domain"/>
    <property type="match status" value="1"/>
</dbReference>
<dbReference type="RefSeq" id="WP_153118016.1">
    <property type="nucleotide sequence ID" value="NZ_JACIGE010000018.1"/>
</dbReference>
<dbReference type="InterPro" id="IPR050706">
    <property type="entry name" value="Cyclic-di-GMP_PDE-like"/>
</dbReference>
<dbReference type="AlphaFoldDB" id="A0A840GKZ5"/>
<dbReference type="CDD" id="cd01948">
    <property type="entry name" value="EAL"/>
    <property type="match status" value="1"/>
</dbReference>
<evidence type="ECO:0000313" key="4">
    <source>
        <dbReference type="Proteomes" id="UP000587070"/>
    </source>
</evidence>
<keyword evidence="1" id="KW-0812">Transmembrane</keyword>
<evidence type="ECO:0000313" key="3">
    <source>
        <dbReference type="EMBL" id="MBB4249102.1"/>
    </source>
</evidence>
<reference evidence="3 4" key="1">
    <citation type="submission" date="2020-08" db="EMBL/GenBank/DDBJ databases">
        <title>Genome sequencing of Purple Non-Sulfur Bacteria from various extreme environments.</title>
        <authorList>
            <person name="Mayer M."/>
        </authorList>
    </citation>
    <scope>NUCLEOTIDE SEQUENCE [LARGE SCALE GENOMIC DNA]</scope>
    <source>
        <strain evidence="3 4">2761</strain>
    </source>
</reference>
<evidence type="ECO:0000259" key="2">
    <source>
        <dbReference type="PROSITE" id="PS50883"/>
    </source>
</evidence>
<dbReference type="InterPro" id="IPR043128">
    <property type="entry name" value="Rev_trsase/Diguanyl_cyclase"/>
</dbReference>
<dbReference type="Proteomes" id="UP000587070">
    <property type="component" value="Unassembled WGS sequence"/>
</dbReference>
<gene>
    <name evidence="3" type="ORF">GGD90_003506</name>
</gene>
<dbReference type="Gene3D" id="3.30.110.200">
    <property type="match status" value="1"/>
</dbReference>
<dbReference type="InterPro" id="IPR029787">
    <property type="entry name" value="Nucleotide_cyclase"/>
</dbReference>
<comment type="caution">
    <text evidence="3">The sequence shown here is derived from an EMBL/GenBank/DDBJ whole genome shotgun (WGS) entry which is preliminary data.</text>
</comment>
<accession>A0A840GKZ5</accession>
<keyword evidence="1" id="KW-1133">Transmembrane helix</keyword>
<dbReference type="InterPro" id="IPR042461">
    <property type="entry name" value="LapD_MoxY_peri_C"/>
</dbReference>
<dbReference type="PANTHER" id="PTHR33121">
    <property type="entry name" value="CYCLIC DI-GMP PHOSPHODIESTERASE PDEF"/>
    <property type="match status" value="1"/>
</dbReference>
<feature type="transmembrane region" description="Helical" evidence="1">
    <location>
        <begin position="152"/>
        <end position="171"/>
    </location>
</feature>
<dbReference type="PROSITE" id="PS50883">
    <property type="entry name" value="EAL"/>
    <property type="match status" value="1"/>
</dbReference>
<proteinExistence type="predicted"/>
<dbReference type="InterPro" id="IPR035919">
    <property type="entry name" value="EAL_sf"/>
</dbReference>
<dbReference type="PANTHER" id="PTHR33121:SF23">
    <property type="entry name" value="CYCLIC DI-GMP PHOSPHODIESTERASE PDEB"/>
    <property type="match status" value="1"/>
</dbReference>
<evidence type="ECO:0000256" key="1">
    <source>
        <dbReference type="SAM" id="Phobius"/>
    </source>
</evidence>
<keyword evidence="1" id="KW-0472">Membrane</keyword>
<dbReference type="SMART" id="SM00052">
    <property type="entry name" value="EAL"/>
    <property type="match status" value="1"/>
</dbReference>
<dbReference type="SUPFAM" id="SSF141868">
    <property type="entry name" value="EAL domain-like"/>
    <property type="match status" value="1"/>
</dbReference>
<dbReference type="SMART" id="SM00267">
    <property type="entry name" value="GGDEF"/>
    <property type="match status" value="1"/>
</dbReference>
<name>A0A840GKZ5_RHOTE</name>
<dbReference type="SUPFAM" id="SSF55073">
    <property type="entry name" value="Nucleotide cyclase"/>
    <property type="match status" value="1"/>
</dbReference>
<sequence length="654" mass="69761">MTLRRQLVLMGALVFALALLGIAVGQWQAGRQFVREQMAAHVQETATSLALALTSAMRDGDAVLVRTQLLPIFDRGYYRRIAVRDLAGRVVAAEDLAPVESGVPDWFSALVQFEAPHAEALVNSGWQQSGRVEVDGDADFALRQLWRGTVHALAWLFAVYALALALMLLWLRRLLAPMGAVERIASAAAGRRIAPIDLQTKVRELANFIAGFNRIAGMFNARLAEEEARAERFRAATLNDALTGLLNRHGLEAVFAGAAAPRWLGLIEAEGVDVLNRSAGYAAGDEFVRAIGERVRRSFPQARLARLHAASFAIALGEALPGADADATNGGPTASFDEDTLQQRSQELLVAVADIAALFPGLAVRCGAAWVAGTASASLSTLLGDADLALAEARNAGAGRVLIRRETSSGGLGAQATLRRVEAAITARDFVLSCQPVYSLGGEQLLQTEVFLRLRTPDGELWPARNFLPLLQRDADGSVFDRAMLDCLRRAVDAGQLPPGPLAANLSAASFADGTLPDWLAATLSDWPRAFPLVFELREADLTASLAAAERFAGALRNYAVGIAIDHFGTQAGGIAALRRLLPQYVKLDAGLSRGLDAVERRFLVESLVRAAHSLEVPVWAQVFESPGALDLLAGMGIVGAQGYTMAGERTLAG</sequence>
<dbReference type="Gene3D" id="6.20.270.20">
    <property type="entry name" value="LapD/MoxY periplasmic domain"/>
    <property type="match status" value="1"/>
</dbReference>
<dbReference type="InterPro" id="IPR032244">
    <property type="entry name" value="LapD_MoxY_N"/>
</dbReference>
<dbReference type="Gene3D" id="3.30.70.270">
    <property type="match status" value="1"/>
</dbReference>
<dbReference type="InterPro" id="IPR000160">
    <property type="entry name" value="GGDEF_dom"/>
</dbReference>
<dbReference type="InterPro" id="IPR001633">
    <property type="entry name" value="EAL_dom"/>
</dbReference>
<dbReference type="GO" id="GO:0071111">
    <property type="term" value="F:cyclic-guanylate-specific phosphodiesterase activity"/>
    <property type="evidence" value="ECO:0007669"/>
    <property type="project" value="InterPro"/>
</dbReference>
<keyword evidence="4" id="KW-1185">Reference proteome</keyword>
<dbReference type="Pfam" id="PF16448">
    <property type="entry name" value="LapD_MoxY_N"/>
    <property type="match status" value="1"/>
</dbReference>